<reference evidence="2 3" key="1">
    <citation type="submission" date="2019-06" db="EMBL/GenBank/DDBJ databases">
        <authorList>
            <person name="Rodrigo-Torres L."/>
            <person name="Arahal R. D."/>
            <person name="Lucena T."/>
        </authorList>
    </citation>
    <scope>NUCLEOTIDE SEQUENCE [LARGE SCALE GENOMIC DNA]</scope>
    <source>
        <strain evidence="2 3">SB0023/3</strain>
    </source>
</reference>
<sequence length="239" mass="26308">MPPLPDRGHDDHHDTYRIELAYGNLQFRPLRIPDPVPEGSLILREAGLHPPDDFSLFAILQTGDFENVRSNETFDLRGRGVGRFVAFRSDRDFRFVVRDARITWGKPEIAGADLYALAAPGADEAVFLDVPGGTDRLIEPDETFDLTAPGVERFVVARKPPTEIEIIVNARPHTVIGFRVTFEQIVRLAFPGSAPAANVVFTMTYQRAASEPHAGSLTAGGAVDVKNGSRFNVTRTVQS</sequence>
<feature type="domain" description="Multi-ubiquitin" evidence="1">
    <location>
        <begin position="165"/>
        <end position="236"/>
    </location>
</feature>
<dbReference type="RefSeq" id="WP_142581806.1">
    <property type="nucleotide sequence ID" value="NZ_CABFPH010000006.1"/>
</dbReference>
<accession>A0A509E7S2</accession>
<evidence type="ECO:0000313" key="2">
    <source>
        <dbReference type="EMBL" id="VUD70221.1"/>
    </source>
</evidence>
<name>A0A509E7S2_9HYPH</name>
<proteinExistence type="predicted"/>
<evidence type="ECO:0000259" key="1">
    <source>
        <dbReference type="Pfam" id="PF14452"/>
    </source>
</evidence>
<dbReference type="AlphaFoldDB" id="A0A509E7S2"/>
<evidence type="ECO:0000313" key="3">
    <source>
        <dbReference type="Proteomes" id="UP000410984"/>
    </source>
</evidence>
<dbReference type="OrthoDB" id="512401at2"/>
<dbReference type="Proteomes" id="UP000410984">
    <property type="component" value="Unassembled WGS sequence"/>
</dbReference>
<dbReference type="Pfam" id="PF14452">
    <property type="entry name" value="Multi_ubiq"/>
    <property type="match status" value="3"/>
</dbReference>
<dbReference type="EMBL" id="CABFPH010000006">
    <property type="protein sequence ID" value="VUD70221.1"/>
    <property type="molecule type" value="Genomic_DNA"/>
</dbReference>
<protein>
    <recommendedName>
        <fullName evidence="1">Multi-ubiquitin domain-containing protein</fullName>
    </recommendedName>
</protein>
<dbReference type="InterPro" id="IPR027802">
    <property type="entry name" value="Multi-ubiquitin_dom"/>
</dbReference>
<feature type="domain" description="Multi-ubiquitin" evidence="1">
    <location>
        <begin position="93"/>
        <end position="158"/>
    </location>
</feature>
<organism evidence="2 3">
    <name type="scientific">Methylobacterium symbioticum</name>
    <dbReference type="NCBI Taxonomy" id="2584084"/>
    <lineage>
        <taxon>Bacteria</taxon>
        <taxon>Pseudomonadati</taxon>
        <taxon>Pseudomonadota</taxon>
        <taxon>Alphaproteobacteria</taxon>
        <taxon>Hyphomicrobiales</taxon>
        <taxon>Methylobacteriaceae</taxon>
        <taxon>Methylobacterium</taxon>
    </lineage>
</organism>
<feature type="domain" description="Multi-ubiquitin" evidence="1">
    <location>
        <begin position="27"/>
        <end position="88"/>
    </location>
</feature>
<keyword evidence="3" id="KW-1185">Reference proteome</keyword>
<gene>
    <name evidence="2" type="ORF">MET9862_00784</name>
</gene>